<accession>A0A2V0NJF1</accession>
<dbReference type="CDD" id="cd12232">
    <property type="entry name" value="RRM3_U2AF65"/>
    <property type="match status" value="1"/>
</dbReference>
<dbReference type="EMBL" id="BDRX01000001">
    <property type="protein sequence ID" value="GBF87338.1"/>
    <property type="molecule type" value="Genomic_DNA"/>
</dbReference>
<dbReference type="InterPro" id="IPR003954">
    <property type="entry name" value="RRM_euk-type"/>
</dbReference>
<evidence type="ECO:0000256" key="5">
    <source>
        <dbReference type="SAM" id="MobiDB-lite"/>
    </source>
</evidence>
<dbReference type="STRING" id="307507.A0A2V0NJF1"/>
<evidence type="ECO:0000256" key="2">
    <source>
        <dbReference type="ARBA" id="ARBA00022884"/>
    </source>
</evidence>
<dbReference type="GO" id="GO:0006397">
    <property type="term" value="P:mRNA processing"/>
    <property type="evidence" value="ECO:0007669"/>
    <property type="project" value="UniProtKB-KW"/>
</dbReference>
<keyword evidence="8" id="KW-1185">Reference proteome</keyword>
<dbReference type="Proteomes" id="UP000247498">
    <property type="component" value="Unassembled WGS sequence"/>
</dbReference>
<feature type="domain" description="RRM" evidence="6">
    <location>
        <begin position="124"/>
        <end position="207"/>
    </location>
</feature>
<sequence length="381" mass="39638">MRERSRSRSPPKAGVKRSRSRSASPNARARRGWSDPDPSATAAAAAQAVAAALAQHPTALVPGLAGLPAIPFPTGDELAAAAGGAALPPPIISLPASMFSNSLVTAGSGSVRTAAQEAAARKAREIYIGNLAIGQTTADVLRELFNAALVGFVDNPSRQQAVSEIKMDPAGRFAFVEFTSEELASQALTLDRTEVYGKGMKIARPQGYLGPQDAKASAAGPMSDKVALAQQLAAKLAGAATNVVLLEGLVDVATLCDEEERREITEMVYEEALRCGRVRGVALPLPGPDVPDATPCRVYVKFDNSGDGAKCKQMMNGRIFDDRKITADYVTEVEYSRAATGEWFTGNILDAGPPPLPGALPGAPPLPAVGGSLTGLPTIKL</sequence>
<proteinExistence type="predicted"/>
<dbReference type="AlphaFoldDB" id="A0A2V0NJF1"/>
<reference evidence="7 8" key="1">
    <citation type="journal article" date="2018" name="Sci. Rep.">
        <title>Raphidocelis subcapitata (=Pseudokirchneriella subcapitata) provides an insight into genome evolution and environmental adaptations in the Sphaeropleales.</title>
        <authorList>
            <person name="Suzuki S."/>
            <person name="Yamaguchi H."/>
            <person name="Nakajima N."/>
            <person name="Kawachi M."/>
        </authorList>
    </citation>
    <scope>NUCLEOTIDE SEQUENCE [LARGE SCALE GENOMIC DNA]</scope>
    <source>
        <strain evidence="7 8">NIES-35</strain>
    </source>
</reference>
<evidence type="ECO:0000313" key="7">
    <source>
        <dbReference type="EMBL" id="GBF87338.1"/>
    </source>
</evidence>
<dbReference type="SMART" id="SM00360">
    <property type="entry name" value="RRM"/>
    <property type="match status" value="1"/>
</dbReference>
<organism evidence="7 8">
    <name type="scientific">Raphidocelis subcapitata</name>
    <dbReference type="NCBI Taxonomy" id="307507"/>
    <lineage>
        <taxon>Eukaryota</taxon>
        <taxon>Viridiplantae</taxon>
        <taxon>Chlorophyta</taxon>
        <taxon>core chlorophytes</taxon>
        <taxon>Chlorophyceae</taxon>
        <taxon>CS clade</taxon>
        <taxon>Sphaeropleales</taxon>
        <taxon>Selenastraceae</taxon>
        <taxon>Raphidocelis</taxon>
    </lineage>
</organism>
<dbReference type="GO" id="GO:0003723">
    <property type="term" value="F:RNA binding"/>
    <property type="evidence" value="ECO:0007669"/>
    <property type="project" value="UniProtKB-UniRule"/>
</dbReference>
<comment type="caution">
    <text evidence="7">The sequence shown here is derived from an EMBL/GenBank/DDBJ whole genome shotgun (WGS) entry which is preliminary data.</text>
</comment>
<gene>
    <name evidence="7" type="ORF">Rsub_00049</name>
</gene>
<evidence type="ECO:0000256" key="3">
    <source>
        <dbReference type="ARBA" id="ARBA00023187"/>
    </source>
</evidence>
<dbReference type="Gene3D" id="3.30.70.330">
    <property type="match status" value="2"/>
</dbReference>
<dbReference type="InterPro" id="IPR012677">
    <property type="entry name" value="Nucleotide-bd_a/b_plait_sf"/>
</dbReference>
<dbReference type="OrthoDB" id="431068at2759"/>
<keyword evidence="3" id="KW-0508">mRNA splicing</keyword>
<evidence type="ECO:0000256" key="1">
    <source>
        <dbReference type="ARBA" id="ARBA00022664"/>
    </source>
</evidence>
<dbReference type="PROSITE" id="PS50102">
    <property type="entry name" value="RRM"/>
    <property type="match status" value="1"/>
</dbReference>
<protein>
    <recommendedName>
        <fullName evidence="6">RRM domain-containing protein</fullName>
    </recommendedName>
</protein>
<evidence type="ECO:0000313" key="8">
    <source>
        <dbReference type="Proteomes" id="UP000247498"/>
    </source>
</evidence>
<feature type="compositionally biased region" description="Basic residues" evidence="5">
    <location>
        <begin position="7"/>
        <end position="20"/>
    </location>
</feature>
<evidence type="ECO:0000259" key="6">
    <source>
        <dbReference type="PROSITE" id="PS50102"/>
    </source>
</evidence>
<dbReference type="InParanoid" id="A0A2V0NJF1"/>
<dbReference type="InterPro" id="IPR035979">
    <property type="entry name" value="RBD_domain_sf"/>
</dbReference>
<keyword evidence="2 4" id="KW-0694">RNA-binding</keyword>
<evidence type="ECO:0000256" key="4">
    <source>
        <dbReference type="PROSITE-ProRule" id="PRU00176"/>
    </source>
</evidence>
<dbReference type="PANTHER" id="PTHR23139">
    <property type="entry name" value="RNA-BINDING PROTEIN"/>
    <property type="match status" value="1"/>
</dbReference>
<dbReference type="SMART" id="SM00361">
    <property type="entry name" value="RRM_1"/>
    <property type="match status" value="1"/>
</dbReference>
<keyword evidence="1" id="KW-0507">mRNA processing</keyword>
<name>A0A2V0NJF1_9CHLO</name>
<dbReference type="InterPro" id="IPR000504">
    <property type="entry name" value="RRM_dom"/>
</dbReference>
<dbReference type="SUPFAM" id="SSF54928">
    <property type="entry name" value="RNA-binding domain, RBD"/>
    <property type="match status" value="1"/>
</dbReference>
<feature type="region of interest" description="Disordered" evidence="5">
    <location>
        <begin position="1"/>
        <end position="40"/>
    </location>
</feature>
<dbReference type="GO" id="GO:0008380">
    <property type="term" value="P:RNA splicing"/>
    <property type="evidence" value="ECO:0007669"/>
    <property type="project" value="UniProtKB-KW"/>
</dbReference>